<dbReference type="GO" id="GO:0006313">
    <property type="term" value="P:DNA transposition"/>
    <property type="evidence" value="ECO:0007669"/>
    <property type="project" value="InterPro"/>
</dbReference>
<dbReference type="KEGG" id="erz:ER308_05985"/>
<feature type="domain" description="Transposase IS110-like N-terminal" evidence="1">
    <location>
        <begin position="11"/>
        <end position="162"/>
    </location>
</feature>
<dbReference type="PANTHER" id="PTHR33055">
    <property type="entry name" value="TRANSPOSASE FOR INSERTION SEQUENCE ELEMENT IS1111A"/>
    <property type="match status" value="1"/>
</dbReference>
<dbReference type="AlphaFoldDB" id="A0A411YD89"/>
<accession>A0A411YD89</accession>
<feature type="domain" description="Transposase IS116/IS110/IS902 C-terminal" evidence="2">
    <location>
        <begin position="270"/>
        <end position="354"/>
    </location>
</feature>
<dbReference type="Proteomes" id="UP000291469">
    <property type="component" value="Chromosome"/>
</dbReference>
<dbReference type="InterPro" id="IPR047650">
    <property type="entry name" value="Transpos_IS110"/>
</dbReference>
<evidence type="ECO:0000313" key="3">
    <source>
        <dbReference type="EMBL" id="QBI19132.1"/>
    </source>
</evidence>
<dbReference type="GO" id="GO:0003677">
    <property type="term" value="F:DNA binding"/>
    <property type="evidence" value="ECO:0007669"/>
    <property type="project" value="InterPro"/>
</dbReference>
<dbReference type="RefSeq" id="WP_131154129.1">
    <property type="nucleotide sequence ID" value="NZ_CP036402.1"/>
</dbReference>
<dbReference type="InterPro" id="IPR002525">
    <property type="entry name" value="Transp_IS110-like_N"/>
</dbReference>
<evidence type="ECO:0000259" key="2">
    <source>
        <dbReference type="Pfam" id="PF02371"/>
    </source>
</evidence>
<evidence type="ECO:0000259" key="1">
    <source>
        <dbReference type="Pfam" id="PF01548"/>
    </source>
</evidence>
<proteinExistence type="predicted"/>
<dbReference type="NCBIfam" id="NF033542">
    <property type="entry name" value="transpos_IS110"/>
    <property type="match status" value="1"/>
</dbReference>
<organism evidence="3 4">
    <name type="scientific">Egibacter rhizosphaerae</name>
    <dbReference type="NCBI Taxonomy" id="1670831"/>
    <lineage>
        <taxon>Bacteria</taxon>
        <taxon>Bacillati</taxon>
        <taxon>Actinomycetota</taxon>
        <taxon>Nitriliruptoria</taxon>
        <taxon>Egibacterales</taxon>
        <taxon>Egibacteraceae</taxon>
        <taxon>Egibacter</taxon>
    </lineage>
</organism>
<dbReference type="Pfam" id="PF02371">
    <property type="entry name" value="Transposase_20"/>
    <property type="match status" value="1"/>
</dbReference>
<keyword evidence="4" id="KW-1185">Reference proteome</keyword>
<sequence>MQHDMTASTGGVDWATDTNEQCVIAADGAVLLRANTTHDAAGIRRLVSAFLEHGVDRVAIERPDGPVVDALIAAGVEVVVVTPRQVKNLRDRYGAAGNKDDRFDAYVLADVLRTDSHRLVCLTPDSAQTLALRSAVRARTDLVEARVAICNQLRAHLRTVFPAAVGLFADLDSAVSLAFLSRFPNVDKAAWLSHKRLGSWLAKHGYSGRTPTQTLLDRLDAGPEGLTGQVAAAAAHTTLAYVKTLQALRTQISALETQIREQLAGHPDAAIFTSLPRSGQVRAAKLLVEIGDARGRFPTDASLAALAGAAPSTRQSGRHHVVSFRWACDHKLRDAVTDFAADSRHASPWAAAIYDRHRAAGKTHQHATRILARAWLRIIWRCWQDHTAYDPTRHGGNQPFLPPSQELPAVA</sequence>
<dbReference type="GO" id="GO:0004803">
    <property type="term" value="F:transposase activity"/>
    <property type="evidence" value="ECO:0007669"/>
    <property type="project" value="InterPro"/>
</dbReference>
<reference evidence="3 4" key="1">
    <citation type="submission" date="2019-01" db="EMBL/GenBank/DDBJ databases">
        <title>Egibacter rhizosphaerae EGI 80759T.</title>
        <authorList>
            <person name="Chen D.-D."/>
            <person name="Tian Y."/>
            <person name="Jiao J.-Y."/>
            <person name="Zhang X.-T."/>
            <person name="Zhang Y.-G."/>
            <person name="Zhang Y."/>
            <person name="Xiao M."/>
            <person name="Shu W.-S."/>
            <person name="Li W.-J."/>
        </authorList>
    </citation>
    <scope>NUCLEOTIDE SEQUENCE [LARGE SCALE GENOMIC DNA]</scope>
    <source>
        <strain evidence="3 4">EGI 80759</strain>
    </source>
</reference>
<dbReference type="PANTHER" id="PTHR33055:SF3">
    <property type="entry name" value="PUTATIVE TRANSPOSASE FOR IS117-RELATED"/>
    <property type="match status" value="1"/>
</dbReference>
<dbReference type="OrthoDB" id="3188901at2"/>
<evidence type="ECO:0000313" key="4">
    <source>
        <dbReference type="Proteomes" id="UP000291469"/>
    </source>
</evidence>
<dbReference type="EMBL" id="CP036402">
    <property type="protein sequence ID" value="QBI19132.1"/>
    <property type="molecule type" value="Genomic_DNA"/>
</dbReference>
<gene>
    <name evidence="3" type="ORF">ER308_05985</name>
</gene>
<dbReference type="InterPro" id="IPR003346">
    <property type="entry name" value="Transposase_20"/>
</dbReference>
<protein>
    <submittedName>
        <fullName evidence="3">IS110 family transposase</fullName>
    </submittedName>
</protein>
<name>A0A411YD89_9ACTN</name>
<dbReference type="Pfam" id="PF01548">
    <property type="entry name" value="DEDD_Tnp_IS110"/>
    <property type="match status" value="1"/>
</dbReference>